<dbReference type="Proteomes" id="UP001156629">
    <property type="component" value="Unassembled WGS sequence"/>
</dbReference>
<name>A0ABQ5WTG7_9PROT</name>
<dbReference type="EMBL" id="BSNV01000016">
    <property type="protein sequence ID" value="GLQ66543.1"/>
    <property type="molecule type" value="Genomic_DNA"/>
</dbReference>
<accession>A0ABQ5WTG7</accession>
<protein>
    <recommendedName>
        <fullName evidence="3">WavE lipopolysaccharide synthesis</fullName>
    </recommendedName>
</protein>
<gene>
    <name evidence="1" type="ORF">GCM10007870_21270</name>
</gene>
<sequence>MRDFSIRIWAEGNPGNIIMMYLTALNLKNTLGFGMLRHVHIPLFNINIPDHDLHGMIGLHDRNSTNGRLRGEFPLAGYSNAIKQCDASFLMLEGFYQNVNNFPDRNLFDYEKEFPVLSDVNDHGGEDDLVINIRGGDILKAIHPHYTQLPPEFYEALIARTGKHPIFYGQLDPSPYLEELRQRFPNATFISSRGVERDFDFIRKSHYVVPALSTFSWLAAWLSNAKKIFFPVAGIFSPMQHPSAMLLPFNDKRYEFFTFPIYFARNIQEYREYMDPIRNLWEYTDTDKLREMCKSKERSLDAALSLFNANDYLALYPEFTDLYQKFGKTGLINHFCEAGFWEGRKPFFFDENSYSARYPMAALSVAQGHYRNMLDHYINVGHKMGYKTT</sequence>
<keyword evidence="2" id="KW-1185">Reference proteome</keyword>
<evidence type="ECO:0000313" key="2">
    <source>
        <dbReference type="Proteomes" id="UP001156629"/>
    </source>
</evidence>
<evidence type="ECO:0008006" key="3">
    <source>
        <dbReference type="Google" id="ProtNLM"/>
    </source>
</evidence>
<proteinExistence type="predicted"/>
<comment type="caution">
    <text evidence="1">The sequence shown here is derived from an EMBL/GenBank/DDBJ whole genome shotgun (WGS) entry which is preliminary data.</text>
</comment>
<organism evidence="1 2">
    <name type="scientific">Gluconobacter kondonii</name>
    <dbReference type="NCBI Taxonomy" id="941463"/>
    <lineage>
        <taxon>Bacteria</taxon>
        <taxon>Pseudomonadati</taxon>
        <taxon>Pseudomonadota</taxon>
        <taxon>Alphaproteobacteria</taxon>
        <taxon>Acetobacterales</taxon>
        <taxon>Acetobacteraceae</taxon>
        <taxon>Gluconobacter</taxon>
    </lineage>
</organism>
<reference evidence="2" key="1">
    <citation type="journal article" date="2019" name="Int. J. Syst. Evol. Microbiol.">
        <title>The Global Catalogue of Microorganisms (GCM) 10K type strain sequencing project: providing services to taxonomists for standard genome sequencing and annotation.</title>
        <authorList>
            <consortium name="The Broad Institute Genomics Platform"/>
            <consortium name="The Broad Institute Genome Sequencing Center for Infectious Disease"/>
            <person name="Wu L."/>
            <person name="Ma J."/>
        </authorList>
    </citation>
    <scope>NUCLEOTIDE SEQUENCE [LARGE SCALE GENOMIC DNA]</scope>
    <source>
        <strain evidence="2">NBRC 3266</strain>
    </source>
</reference>
<evidence type="ECO:0000313" key="1">
    <source>
        <dbReference type="EMBL" id="GLQ66543.1"/>
    </source>
</evidence>